<dbReference type="Gene3D" id="3.30.70.1400">
    <property type="entry name" value="Aminomethyltransferase beta-barrel domains"/>
    <property type="match status" value="1"/>
</dbReference>
<dbReference type="Proteomes" id="UP000199136">
    <property type="component" value="Unassembled WGS sequence"/>
</dbReference>
<dbReference type="GO" id="GO:0008168">
    <property type="term" value="F:methyltransferase activity"/>
    <property type="evidence" value="ECO:0007669"/>
    <property type="project" value="UniProtKB-KW"/>
</dbReference>
<evidence type="ECO:0000256" key="4">
    <source>
        <dbReference type="ARBA" id="ARBA00022679"/>
    </source>
</evidence>
<dbReference type="InterPro" id="IPR013977">
    <property type="entry name" value="GcvT_C"/>
</dbReference>
<gene>
    <name evidence="7" type="primary">gcvT</name>
    <name evidence="11" type="ORF">SAMN04488506_0802</name>
</gene>
<dbReference type="Pfam" id="PF01571">
    <property type="entry name" value="GCV_T"/>
    <property type="match status" value="1"/>
</dbReference>
<organism evidence="11 12">
    <name type="scientific">Desemzia incerta</name>
    <dbReference type="NCBI Taxonomy" id="82801"/>
    <lineage>
        <taxon>Bacteria</taxon>
        <taxon>Bacillati</taxon>
        <taxon>Bacillota</taxon>
        <taxon>Bacilli</taxon>
        <taxon>Lactobacillales</taxon>
        <taxon>Carnobacteriaceae</taxon>
        <taxon>Desemzia</taxon>
    </lineage>
</organism>
<comment type="catalytic activity">
    <reaction evidence="6 7">
        <text>N(6)-[(R)-S(8)-aminomethyldihydrolipoyl]-L-lysyl-[protein] + (6S)-5,6,7,8-tetrahydrofolate = N(6)-[(R)-dihydrolipoyl]-L-lysyl-[protein] + (6R)-5,10-methylene-5,6,7,8-tetrahydrofolate + NH4(+)</text>
        <dbReference type="Rhea" id="RHEA:16945"/>
        <dbReference type="Rhea" id="RHEA-COMP:10475"/>
        <dbReference type="Rhea" id="RHEA-COMP:10492"/>
        <dbReference type="ChEBI" id="CHEBI:15636"/>
        <dbReference type="ChEBI" id="CHEBI:28938"/>
        <dbReference type="ChEBI" id="CHEBI:57453"/>
        <dbReference type="ChEBI" id="CHEBI:83100"/>
        <dbReference type="ChEBI" id="CHEBI:83143"/>
        <dbReference type="EC" id="2.1.2.10"/>
    </reaction>
</comment>
<comment type="function">
    <text evidence="7">The glycine cleavage system catalyzes the degradation of glycine.</text>
</comment>
<evidence type="ECO:0000256" key="3">
    <source>
        <dbReference type="ARBA" id="ARBA00022576"/>
    </source>
</evidence>
<dbReference type="Gene3D" id="2.40.30.110">
    <property type="entry name" value="Aminomethyltransferase beta-barrel domains"/>
    <property type="match status" value="1"/>
</dbReference>
<evidence type="ECO:0000256" key="2">
    <source>
        <dbReference type="ARBA" id="ARBA00012616"/>
    </source>
</evidence>
<dbReference type="HAMAP" id="MF_00259">
    <property type="entry name" value="GcvT"/>
    <property type="match status" value="1"/>
</dbReference>
<dbReference type="InterPro" id="IPR022903">
    <property type="entry name" value="GcvT_bac"/>
</dbReference>
<dbReference type="PANTHER" id="PTHR43757:SF2">
    <property type="entry name" value="AMINOMETHYLTRANSFERASE, MITOCHONDRIAL"/>
    <property type="match status" value="1"/>
</dbReference>
<protein>
    <recommendedName>
        <fullName evidence="2 7">Aminomethyltransferase</fullName>
        <ecNumber evidence="2 7">2.1.2.10</ecNumber>
    </recommendedName>
    <alternativeName>
        <fullName evidence="5 7">Glycine cleavage system T protein</fullName>
    </alternativeName>
</protein>
<dbReference type="OrthoDB" id="9774591at2"/>
<dbReference type="NCBIfam" id="TIGR00528">
    <property type="entry name" value="gcvT"/>
    <property type="match status" value="1"/>
</dbReference>
<evidence type="ECO:0000256" key="7">
    <source>
        <dbReference type="HAMAP-Rule" id="MF_00259"/>
    </source>
</evidence>
<dbReference type="FunFam" id="4.10.1250.10:FF:000001">
    <property type="entry name" value="Aminomethyltransferase"/>
    <property type="match status" value="1"/>
</dbReference>
<dbReference type="STRING" id="82801.SAMN04488506_0802"/>
<dbReference type="FunFam" id="3.30.70.1400:FF:000001">
    <property type="entry name" value="Aminomethyltransferase"/>
    <property type="match status" value="1"/>
</dbReference>
<dbReference type="InterPro" id="IPR028896">
    <property type="entry name" value="GcvT/YgfZ/DmdA"/>
</dbReference>
<evidence type="ECO:0000256" key="1">
    <source>
        <dbReference type="ARBA" id="ARBA00008609"/>
    </source>
</evidence>
<feature type="domain" description="Aminomethyltransferase C-terminal" evidence="10">
    <location>
        <begin position="290"/>
        <end position="369"/>
    </location>
</feature>
<dbReference type="FunFam" id="2.40.30.110:FF:000003">
    <property type="entry name" value="Aminomethyltransferase"/>
    <property type="match status" value="1"/>
</dbReference>
<comment type="similarity">
    <text evidence="1 7">Belongs to the GcvT family.</text>
</comment>
<dbReference type="RefSeq" id="WP_092479856.1">
    <property type="nucleotide sequence ID" value="NZ_FOXW01000002.1"/>
</dbReference>
<sequence>MSVIADLKKTPLYEYYRENQVKLVDFGGWALPIQFTGIIEEHAAVRNDAGLFDVSHMGEIWVEGSEATSYLNRLMTNNIAAIKENQAQYNAICKENGGTLDDLIVFKLSQESYLVTPNAANTDKVFDWMNQHLGEEEVTIKNDSAEMGLLALQGPKAAVILNKLTSEDLDDIKPYHFKAHATVADIENVLISRTGYTGEDGFELYLDVDKVEELWEKILSVGTEEGLKPCGLGSRDTLRLEAGLSLYGHELSEDISPIEGGIGFAVKIKKSDAFIGQQELKRQRSEGIERCIRGFELVDKGIAREDYPIYSEDGKEIGYVTSGTKSPTLNKSIGLAMVDYPYSQLGTTIYVGVRKKKVAANIIATPFYKR</sequence>
<dbReference type="EC" id="2.1.2.10" evidence="2 7"/>
<evidence type="ECO:0000256" key="6">
    <source>
        <dbReference type="ARBA" id="ARBA00047665"/>
    </source>
</evidence>
<dbReference type="GO" id="GO:0004047">
    <property type="term" value="F:aminomethyltransferase activity"/>
    <property type="evidence" value="ECO:0007669"/>
    <property type="project" value="UniProtKB-UniRule"/>
</dbReference>
<dbReference type="Pfam" id="PF08669">
    <property type="entry name" value="GCV_T_C"/>
    <property type="match status" value="1"/>
</dbReference>
<evidence type="ECO:0000259" key="9">
    <source>
        <dbReference type="Pfam" id="PF01571"/>
    </source>
</evidence>
<dbReference type="InterPro" id="IPR029043">
    <property type="entry name" value="GcvT/YgfZ_C"/>
</dbReference>
<evidence type="ECO:0000256" key="5">
    <source>
        <dbReference type="ARBA" id="ARBA00031395"/>
    </source>
</evidence>
<dbReference type="NCBIfam" id="NF001567">
    <property type="entry name" value="PRK00389.1"/>
    <property type="match status" value="1"/>
</dbReference>
<comment type="subunit">
    <text evidence="7">The glycine cleavage system is composed of four proteins: P, T, L and H.</text>
</comment>
<dbReference type="GO" id="GO:0019464">
    <property type="term" value="P:glycine decarboxylation via glycine cleavage system"/>
    <property type="evidence" value="ECO:0007669"/>
    <property type="project" value="UniProtKB-UniRule"/>
</dbReference>
<dbReference type="PANTHER" id="PTHR43757">
    <property type="entry name" value="AMINOMETHYLTRANSFERASE"/>
    <property type="match status" value="1"/>
</dbReference>
<dbReference type="InterPro" id="IPR006223">
    <property type="entry name" value="GcvT"/>
</dbReference>
<dbReference type="AlphaFoldDB" id="A0A1I5W6K2"/>
<feature type="domain" description="GCVT N-terminal" evidence="9">
    <location>
        <begin position="12"/>
        <end position="270"/>
    </location>
</feature>
<dbReference type="EMBL" id="FOXW01000002">
    <property type="protein sequence ID" value="SFQ15360.1"/>
    <property type="molecule type" value="Genomic_DNA"/>
</dbReference>
<keyword evidence="4 7" id="KW-0808">Transferase</keyword>
<dbReference type="PIRSF" id="PIRSF006487">
    <property type="entry name" value="GcvT"/>
    <property type="match status" value="1"/>
</dbReference>
<dbReference type="SUPFAM" id="SSF103025">
    <property type="entry name" value="Folate-binding domain"/>
    <property type="match status" value="1"/>
</dbReference>
<dbReference type="SUPFAM" id="SSF101790">
    <property type="entry name" value="Aminomethyltransferase beta-barrel domain"/>
    <property type="match status" value="1"/>
</dbReference>
<dbReference type="InterPro" id="IPR006222">
    <property type="entry name" value="GCVT_N"/>
</dbReference>
<keyword evidence="12" id="KW-1185">Reference proteome</keyword>
<dbReference type="GO" id="GO:0005960">
    <property type="term" value="C:glycine cleavage complex"/>
    <property type="evidence" value="ECO:0007669"/>
    <property type="project" value="InterPro"/>
</dbReference>
<keyword evidence="11" id="KW-0489">Methyltransferase</keyword>
<dbReference type="InterPro" id="IPR027266">
    <property type="entry name" value="TrmE/GcvT-like"/>
</dbReference>
<dbReference type="Gene3D" id="3.30.1360.120">
    <property type="entry name" value="Probable tRNA modification gtpase trme, domain 1"/>
    <property type="match status" value="1"/>
</dbReference>
<evidence type="ECO:0000313" key="12">
    <source>
        <dbReference type="Proteomes" id="UP000199136"/>
    </source>
</evidence>
<dbReference type="GO" id="GO:0005829">
    <property type="term" value="C:cytosol"/>
    <property type="evidence" value="ECO:0007669"/>
    <property type="project" value="TreeGrafter"/>
</dbReference>
<evidence type="ECO:0000313" key="11">
    <source>
        <dbReference type="EMBL" id="SFQ15360.1"/>
    </source>
</evidence>
<dbReference type="Gene3D" id="4.10.1250.10">
    <property type="entry name" value="Aminomethyltransferase fragment"/>
    <property type="match status" value="1"/>
</dbReference>
<evidence type="ECO:0000256" key="8">
    <source>
        <dbReference type="PIRSR" id="PIRSR006487-1"/>
    </source>
</evidence>
<dbReference type="GO" id="GO:0008483">
    <property type="term" value="F:transaminase activity"/>
    <property type="evidence" value="ECO:0007669"/>
    <property type="project" value="UniProtKB-KW"/>
</dbReference>
<feature type="binding site" evidence="8">
    <location>
        <position position="203"/>
    </location>
    <ligand>
        <name>substrate</name>
    </ligand>
</feature>
<keyword evidence="3 7" id="KW-0032">Aminotransferase</keyword>
<evidence type="ECO:0000259" key="10">
    <source>
        <dbReference type="Pfam" id="PF08669"/>
    </source>
</evidence>
<dbReference type="GO" id="GO:0032259">
    <property type="term" value="P:methylation"/>
    <property type="evidence" value="ECO:0007669"/>
    <property type="project" value="UniProtKB-KW"/>
</dbReference>
<accession>A0A1I5W6K2</accession>
<reference evidence="11 12" key="1">
    <citation type="submission" date="2016-10" db="EMBL/GenBank/DDBJ databases">
        <authorList>
            <person name="de Groot N.N."/>
        </authorList>
    </citation>
    <scope>NUCLEOTIDE SEQUENCE [LARGE SCALE GENOMIC DNA]</scope>
    <source>
        <strain evidence="11 12">DSM 20581</strain>
    </source>
</reference>
<name>A0A1I5W6K2_9LACT</name>
<proteinExistence type="inferred from homology"/>